<dbReference type="GO" id="GO:0016787">
    <property type="term" value="F:hydrolase activity"/>
    <property type="evidence" value="ECO:0007669"/>
    <property type="project" value="UniProtKB-KW"/>
</dbReference>
<organism evidence="2 3">
    <name type="scientific">Acidilutibacter cellobiosedens</name>
    <dbReference type="NCBI Taxonomy" id="2507161"/>
    <lineage>
        <taxon>Bacteria</taxon>
        <taxon>Bacillati</taxon>
        <taxon>Bacillota</taxon>
        <taxon>Tissierellia</taxon>
        <taxon>Tissierellales</taxon>
        <taxon>Acidilutibacteraceae</taxon>
        <taxon>Acidilutibacter</taxon>
    </lineage>
</organism>
<keyword evidence="2" id="KW-0378">Hydrolase</keyword>
<reference evidence="3" key="1">
    <citation type="submission" date="2019-01" db="EMBL/GenBank/DDBJ databases">
        <title>Draft genomes of a novel of Sporanaerobacter strains.</title>
        <authorList>
            <person name="Ma S."/>
        </authorList>
    </citation>
    <scope>NUCLEOTIDE SEQUENCE [LARGE SCALE GENOMIC DNA]</scope>
    <source>
        <strain evidence="3">NJN-17</strain>
    </source>
</reference>
<gene>
    <name evidence="2" type="ORF">EQM13_13250</name>
</gene>
<dbReference type="EMBL" id="CP035282">
    <property type="protein sequence ID" value="QAT62462.1"/>
    <property type="molecule type" value="Genomic_DNA"/>
</dbReference>
<accession>A0A410QEI4</accession>
<dbReference type="Proteomes" id="UP000287969">
    <property type="component" value="Chromosome"/>
</dbReference>
<feature type="domain" description="Serine aminopeptidase S33" evidence="1">
    <location>
        <begin position="51"/>
        <end position="138"/>
    </location>
</feature>
<dbReference type="Gene3D" id="3.40.50.1820">
    <property type="entry name" value="alpha/beta hydrolase"/>
    <property type="match status" value="1"/>
</dbReference>
<dbReference type="PANTHER" id="PTHR42886:SF53">
    <property type="entry name" value="ALPHA_BETA-HYDROLASES SUPERFAMILY PROTEIN"/>
    <property type="match status" value="1"/>
</dbReference>
<dbReference type="Pfam" id="PF12146">
    <property type="entry name" value="Hydrolase_4"/>
    <property type="match status" value="1"/>
</dbReference>
<evidence type="ECO:0000313" key="2">
    <source>
        <dbReference type="EMBL" id="QAT62462.1"/>
    </source>
</evidence>
<dbReference type="InterPro" id="IPR029058">
    <property type="entry name" value="AB_hydrolase_fold"/>
</dbReference>
<dbReference type="SUPFAM" id="SSF53474">
    <property type="entry name" value="alpha/beta-Hydrolases"/>
    <property type="match status" value="1"/>
</dbReference>
<dbReference type="OrthoDB" id="9780269at2"/>
<dbReference type="KEGG" id="spoa:EQM13_13250"/>
<dbReference type="InterPro" id="IPR022742">
    <property type="entry name" value="Hydrolase_4"/>
</dbReference>
<proteinExistence type="predicted"/>
<name>A0A410QEI4_9FIRM</name>
<dbReference type="AlphaFoldDB" id="A0A410QEI4"/>
<keyword evidence="3" id="KW-1185">Reference proteome</keyword>
<evidence type="ECO:0000259" key="1">
    <source>
        <dbReference type="Pfam" id="PF12146"/>
    </source>
</evidence>
<dbReference type="PANTHER" id="PTHR42886">
    <property type="entry name" value="RE40534P-RELATED"/>
    <property type="match status" value="1"/>
</dbReference>
<dbReference type="RefSeq" id="WP_128752948.1">
    <property type="nucleotide sequence ID" value="NZ_CP035282.1"/>
</dbReference>
<protein>
    <submittedName>
        <fullName evidence="2">Alpha/beta fold hydrolase</fullName>
    </submittedName>
</protein>
<sequence>MLETKIIESRAHEMIAVYEYKNKDVRGDYVLLFNHGFVGNKITPHRMAVNLSRKILDMGITTVRFDCVGAGDSEGDYEYMTINGEVEDTLNVVEVLKKDFNMKKLFMMGYSMGGAIAALSAAEVNPDALILWSPVSNPFWNFYHLIGHEKFMKGINGNDVDVEGDMVSRKFFEDIIKIDPIRKIKNFENPVRIIHGSKDNDILPINSIAYKSVLRDVKVKFIDEADHCYSSAKFQSQLIEETSKFIIELLK</sequence>
<evidence type="ECO:0000313" key="3">
    <source>
        <dbReference type="Proteomes" id="UP000287969"/>
    </source>
</evidence>